<accession>A0A5B2XDV4</accession>
<evidence type="ECO:0000256" key="2">
    <source>
        <dbReference type="SAM" id="SignalP"/>
    </source>
</evidence>
<organism evidence="3 4">
    <name type="scientific">Solihabitans fulvus</name>
    <dbReference type="NCBI Taxonomy" id="1892852"/>
    <lineage>
        <taxon>Bacteria</taxon>
        <taxon>Bacillati</taxon>
        <taxon>Actinomycetota</taxon>
        <taxon>Actinomycetes</taxon>
        <taxon>Pseudonocardiales</taxon>
        <taxon>Pseudonocardiaceae</taxon>
        <taxon>Solihabitans</taxon>
    </lineage>
</organism>
<proteinExistence type="predicted"/>
<feature type="chain" id="PRO_5039093697" description="Lipoprotein LprG" evidence="2">
    <location>
        <begin position="29"/>
        <end position="303"/>
    </location>
</feature>
<name>A0A5B2XDV4_9PSEU</name>
<evidence type="ECO:0000313" key="3">
    <source>
        <dbReference type="EMBL" id="KAA2260962.1"/>
    </source>
</evidence>
<dbReference type="PROSITE" id="PS51257">
    <property type="entry name" value="PROKAR_LIPOPROTEIN"/>
    <property type="match status" value="1"/>
</dbReference>
<gene>
    <name evidence="3" type="ORF">F0L68_19385</name>
</gene>
<keyword evidence="4" id="KW-1185">Reference proteome</keyword>
<evidence type="ECO:0000313" key="4">
    <source>
        <dbReference type="Proteomes" id="UP000323454"/>
    </source>
</evidence>
<dbReference type="Gene3D" id="2.50.20.20">
    <property type="match status" value="1"/>
</dbReference>
<reference evidence="3 4" key="1">
    <citation type="submission" date="2019-09" db="EMBL/GenBank/DDBJ databases">
        <title>Goodfellowia gen. nov., a new genus of the Pseudonocardineae related to Actinoalloteichus, containing Goodfellowia coeruleoviolacea gen. nov., comb. nov. gen. nov., comb. nov.</title>
        <authorList>
            <person name="Labeda D."/>
        </authorList>
    </citation>
    <scope>NUCLEOTIDE SEQUENCE [LARGE SCALE GENOMIC DNA]</scope>
    <source>
        <strain evidence="3 4">AN110305</strain>
    </source>
</reference>
<evidence type="ECO:0000256" key="1">
    <source>
        <dbReference type="SAM" id="MobiDB-lite"/>
    </source>
</evidence>
<reference evidence="3 4" key="2">
    <citation type="submission" date="2019-09" db="EMBL/GenBank/DDBJ databases">
        <authorList>
            <person name="Jin C."/>
        </authorList>
    </citation>
    <scope>NUCLEOTIDE SEQUENCE [LARGE SCALE GENOMIC DNA]</scope>
    <source>
        <strain evidence="3 4">AN110305</strain>
    </source>
</reference>
<dbReference type="RefSeq" id="WP_149851012.1">
    <property type="nucleotide sequence ID" value="NZ_VUOB01000033.1"/>
</dbReference>
<protein>
    <recommendedName>
        <fullName evidence="5">Lipoprotein LprG</fullName>
    </recommendedName>
</protein>
<comment type="caution">
    <text evidence="3">The sequence shown here is derived from an EMBL/GenBank/DDBJ whole genome shotgun (WGS) entry which is preliminary data.</text>
</comment>
<feature type="region of interest" description="Disordered" evidence="1">
    <location>
        <begin position="26"/>
        <end position="53"/>
    </location>
</feature>
<dbReference type="Proteomes" id="UP000323454">
    <property type="component" value="Unassembled WGS sequence"/>
</dbReference>
<dbReference type="EMBL" id="VUOB01000033">
    <property type="protein sequence ID" value="KAA2260962.1"/>
    <property type="molecule type" value="Genomic_DNA"/>
</dbReference>
<dbReference type="AlphaFoldDB" id="A0A5B2XDV4"/>
<keyword evidence="2" id="KW-0732">Signal</keyword>
<dbReference type="SUPFAM" id="SSF89392">
    <property type="entry name" value="Prokaryotic lipoproteins and lipoprotein localization factors"/>
    <property type="match status" value="1"/>
</dbReference>
<dbReference type="InterPro" id="IPR029046">
    <property type="entry name" value="LolA/LolB/LppX"/>
</dbReference>
<dbReference type="OrthoDB" id="3427828at2"/>
<feature type="signal peptide" evidence="2">
    <location>
        <begin position="1"/>
        <end position="28"/>
    </location>
</feature>
<evidence type="ECO:0008006" key="5">
    <source>
        <dbReference type="Google" id="ProtNLM"/>
    </source>
</evidence>
<feature type="compositionally biased region" description="Low complexity" evidence="1">
    <location>
        <begin position="26"/>
        <end position="44"/>
    </location>
</feature>
<sequence>MRRTVIAGFALFAVAGLAGCGSSTTAGSATAGSASNSASKQSGSEVASAGNQAGGAIPARTIAEISTRTTEMLSTKGSYRLKGAVNVEVPGKGGQNVQMDGAAKHSSSGISMSLDYKTSGGPGGPGGDESFAMAYQAGVLYMKLPPSAGVPADKPWVKISQDGTDPLSKVLAPMAKQIEKSADPAEQLKYLKSGAATITQTSEEKVDGIATRKYTISVDLAKLVDLTDDATMKAGIKQLTQAGVTELPYEMWLDKDDLPVQFSMVQDIAGKAKTTTKITFADWGKDVTVAIPPADQIGELPTK</sequence>